<evidence type="ECO:0000256" key="6">
    <source>
        <dbReference type="ARBA" id="ARBA00022618"/>
    </source>
</evidence>
<dbReference type="GO" id="GO:0005829">
    <property type="term" value="C:cytosol"/>
    <property type="evidence" value="ECO:0007669"/>
    <property type="project" value="TreeGrafter"/>
</dbReference>
<name>A0A1G2NFG8_9BACT</name>
<protein>
    <recommendedName>
        <fullName evidence="16">UDP-N-acetylenolpyruvoylglucosamine reductase</fullName>
        <ecNumber evidence="16">1.3.1.98</ecNumber>
    </recommendedName>
    <alternativeName>
        <fullName evidence="16">UDP-N-acetylmuramate dehydrogenase</fullName>
    </alternativeName>
</protein>
<dbReference type="InterPro" id="IPR016167">
    <property type="entry name" value="FAD-bd_PCMH_sub1"/>
</dbReference>
<evidence type="ECO:0000256" key="4">
    <source>
        <dbReference type="ARBA" id="ARBA00004752"/>
    </source>
</evidence>
<dbReference type="PROSITE" id="PS51387">
    <property type="entry name" value="FAD_PCMH"/>
    <property type="match status" value="1"/>
</dbReference>
<keyword evidence="7 16" id="KW-0285">Flavoprotein</keyword>
<dbReference type="SUPFAM" id="SSF56176">
    <property type="entry name" value="FAD-binding/transporter-associated domain-like"/>
    <property type="match status" value="1"/>
</dbReference>
<dbReference type="GO" id="GO:0071949">
    <property type="term" value="F:FAD binding"/>
    <property type="evidence" value="ECO:0007669"/>
    <property type="project" value="InterPro"/>
</dbReference>
<evidence type="ECO:0000256" key="16">
    <source>
        <dbReference type="HAMAP-Rule" id="MF_00037"/>
    </source>
</evidence>
<evidence type="ECO:0000256" key="1">
    <source>
        <dbReference type="ARBA" id="ARBA00001974"/>
    </source>
</evidence>
<keyword evidence="5 16" id="KW-0963">Cytoplasm</keyword>
<dbReference type="InterPro" id="IPR011601">
    <property type="entry name" value="MurB_C"/>
</dbReference>
<evidence type="ECO:0000256" key="13">
    <source>
        <dbReference type="ARBA" id="ARBA00023306"/>
    </source>
</evidence>
<evidence type="ECO:0000259" key="17">
    <source>
        <dbReference type="PROSITE" id="PS51387"/>
    </source>
</evidence>
<proteinExistence type="inferred from homology"/>
<dbReference type="GO" id="GO:0009252">
    <property type="term" value="P:peptidoglycan biosynthetic process"/>
    <property type="evidence" value="ECO:0007669"/>
    <property type="project" value="UniProtKB-UniRule"/>
</dbReference>
<feature type="active site" evidence="16">
    <location>
        <position position="170"/>
    </location>
</feature>
<feature type="domain" description="FAD-binding PCMH-type" evidence="17">
    <location>
        <begin position="16"/>
        <end position="194"/>
    </location>
</feature>
<evidence type="ECO:0000256" key="3">
    <source>
        <dbReference type="ARBA" id="ARBA00004496"/>
    </source>
</evidence>
<dbReference type="NCBIfam" id="NF010478">
    <property type="entry name" value="PRK13903.1"/>
    <property type="match status" value="1"/>
</dbReference>
<evidence type="ECO:0000256" key="8">
    <source>
        <dbReference type="ARBA" id="ARBA00022827"/>
    </source>
</evidence>
<evidence type="ECO:0000256" key="15">
    <source>
        <dbReference type="ARBA" id="ARBA00048914"/>
    </source>
</evidence>
<dbReference type="PANTHER" id="PTHR21071:SF4">
    <property type="entry name" value="UDP-N-ACETYLENOLPYRUVOYLGLUCOSAMINE REDUCTASE"/>
    <property type="match status" value="1"/>
</dbReference>
<evidence type="ECO:0000256" key="2">
    <source>
        <dbReference type="ARBA" id="ARBA00003921"/>
    </source>
</evidence>
<dbReference type="EC" id="1.3.1.98" evidence="16"/>
<feature type="active site" evidence="16">
    <location>
        <position position="344"/>
    </location>
</feature>
<evidence type="ECO:0000256" key="5">
    <source>
        <dbReference type="ARBA" id="ARBA00022490"/>
    </source>
</evidence>
<dbReference type="UniPathway" id="UPA00219"/>
<evidence type="ECO:0000256" key="14">
    <source>
        <dbReference type="ARBA" id="ARBA00023316"/>
    </source>
</evidence>
<keyword evidence="14 16" id="KW-0961">Cell wall biogenesis/degradation</keyword>
<dbReference type="GO" id="GO:0051301">
    <property type="term" value="P:cell division"/>
    <property type="evidence" value="ECO:0007669"/>
    <property type="project" value="UniProtKB-KW"/>
</dbReference>
<dbReference type="NCBIfam" id="TIGR00179">
    <property type="entry name" value="murB"/>
    <property type="match status" value="1"/>
</dbReference>
<evidence type="ECO:0000256" key="10">
    <source>
        <dbReference type="ARBA" id="ARBA00022960"/>
    </source>
</evidence>
<keyword evidence="12 16" id="KW-0560">Oxidoreductase</keyword>
<dbReference type="Gene3D" id="3.90.78.10">
    <property type="entry name" value="UDP-N-acetylenolpyruvoylglucosamine reductase, C-terminal domain"/>
    <property type="match status" value="1"/>
</dbReference>
<dbReference type="GO" id="GO:0008762">
    <property type="term" value="F:UDP-N-acetylmuramate dehydrogenase activity"/>
    <property type="evidence" value="ECO:0007669"/>
    <property type="project" value="UniProtKB-UniRule"/>
</dbReference>
<reference evidence="18 19" key="1">
    <citation type="journal article" date="2016" name="Nat. Commun.">
        <title>Thousands of microbial genomes shed light on interconnected biogeochemical processes in an aquifer system.</title>
        <authorList>
            <person name="Anantharaman K."/>
            <person name="Brown C.T."/>
            <person name="Hug L.A."/>
            <person name="Sharon I."/>
            <person name="Castelle C.J."/>
            <person name="Probst A.J."/>
            <person name="Thomas B.C."/>
            <person name="Singh A."/>
            <person name="Wilkins M.J."/>
            <person name="Karaoz U."/>
            <person name="Brodie E.L."/>
            <person name="Williams K.H."/>
            <person name="Hubbard S.S."/>
            <person name="Banfield J.F."/>
        </authorList>
    </citation>
    <scope>NUCLEOTIDE SEQUENCE [LARGE SCALE GENOMIC DNA]</scope>
</reference>
<keyword evidence="6 16" id="KW-0132">Cell division</keyword>
<dbReference type="Gene3D" id="3.30.43.10">
    <property type="entry name" value="Uridine Diphospho-n-acetylenolpyruvylglucosamine Reductase, domain 2"/>
    <property type="match status" value="1"/>
</dbReference>
<feature type="active site" description="Proton donor" evidence="16">
    <location>
        <position position="242"/>
    </location>
</feature>
<evidence type="ECO:0000256" key="12">
    <source>
        <dbReference type="ARBA" id="ARBA00023002"/>
    </source>
</evidence>
<dbReference type="InterPro" id="IPR006094">
    <property type="entry name" value="Oxid_FAD_bind_N"/>
</dbReference>
<accession>A0A1G2NFG8</accession>
<comment type="subcellular location">
    <subcellularLocation>
        <location evidence="3 16">Cytoplasm</location>
    </subcellularLocation>
</comment>
<dbReference type="PANTHER" id="PTHR21071">
    <property type="entry name" value="UDP-N-ACETYLENOLPYRUVOYLGLUCOSAMINE REDUCTASE"/>
    <property type="match status" value="1"/>
</dbReference>
<evidence type="ECO:0000313" key="18">
    <source>
        <dbReference type="EMBL" id="OHA34806.1"/>
    </source>
</evidence>
<evidence type="ECO:0000256" key="9">
    <source>
        <dbReference type="ARBA" id="ARBA00022857"/>
    </source>
</evidence>
<evidence type="ECO:0000256" key="7">
    <source>
        <dbReference type="ARBA" id="ARBA00022630"/>
    </source>
</evidence>
<dbReference type="Pfam" id="PF02873">
    <property type="entry name" value="MurB_C"/>
    <property type="match status" value="1"/>
</dbReference>
<evidence type="ECO:0000256" key="11">
    <source>
        <dbReference type="ARBA" id="ARBA00022984"/>
    </source>
</evidence>
<keyword evidence="10 16" id="KW-0133">Cell shape</keyword>
<keyword evidence="8 16" id="KW-0274">FAD</keyword>
<gene>
    <name evidence="16" type="primary">murB</name>
    <name evidence="18" type="ORF">A2938_00035</name>
</gene>
<dbReference type="InterPro" id="IPR036318">
    <property type="entry name" value="FAD-bd_PCMH-like_sf"/>
</dbReference>
<dbReference type="HAMAP" id="MF_00037">
    <property type="entry name" value="MurB"/>
    <property type="match status" value="1"/>
</dbReference>
<comment type="catalytic activity">
    <reaction evidence="15 16">
        <text>UDP-N-acetyl-alpha-D-muramate + NADP(+) = UDP-N-acetyl-3-O-(1-carboxyvinyl)-alpha-D-glucosamine + NADPH + H(+)</text>
        <dbReference type="Rhea" id="RHEA:12248"/>
        <dbReference type="ChEBI" id="CHEBI:15378"/>
        <dbReference type="ChEBI" id="CHEBI:57783"/>
        <dbReference type="ChEBI" id="CHEBI:58349"/>
        <dbReference type="ChEBI" id="CHEBI:68483"/>
        <dbReference type="ChEBI" id="CHEBI:70757"/>
        <dbReference type="EC" id="1.3.1.98"/>
    </reaction>
</comment>
<sequence>MELLKNVSLAEFTTFKIGGKADYFCVARSVAELQEAFAFARSCSLPLFILGGGSNVLMRDDGFRGLVVKIEIKNSPLEGSTPPVGGGRDVCIVVGAGESWDALVAETVAHGLWGVENLSGIPGTVGAAPIQNIGAYGSEVKEVIEWVEVLDKNTSAVRRFSRDECEFGYRDSIFKKPEGRDYIVTSVAFRLRKNGAPNLSYKDLAEYFAEKPDPSLVDIRRAVLEIRGRKFPDLKTHGTAGSFFKNPIISQEKFDELKKKYPEFVGYQQPTTNNQPPTIKVSLAWILDKICGLNGYKIDKVALWKNQPIVLVSQDGAGAKEISAFADDIARIVKEKTGIEIEREVQNIC</sequence>
<dbReference type="InterPro" id="IPR036635">
    <property type="entry name" value="MurB_C_sf"/>
</dbReference>
<keyword evidence="11 16" id="KW-0573">Peptidoglycan synthesis</keyword>
<comment type="cofactor">
    <cofactor evidence="1 16">
        <name>FAD</name>
        <dbReference type="ChEBI" id="CHEBI:57692"/>
    </cofactor>
</comment>
<organism evidence="18 19">
    <name type="scientific">Candidatus Taylorbacteria bacterium RIFCSPLOWO2_01_FULL_48_100</name>
    <dbReference type="NCBI Taxonomy" id="1802322"/>
    <lineage>
        <taxon>Bacteria</taxon>
        <taxon>Candidatus Tayloriibacteriota</taxon>
    </lineage>
</organism>
<comment type="function">
    <text evidence="2 16">Cell wall formation.</text>
</comment>
<keyword evidence="13 16" id="KW-0131">Cell cycle</keyword>
<dbReference type="SUPFAM" id="SSF56194">
    <property type="entry name" value="Uridine diphospho-N-Acetylenolpyruvylglucosamine reductase, MurB, C-terminal domain"/>
    <property type="match status" value="1"/>
</dbReference>
<dbReference type="Pfam" id="PF01565">
    <property type="entry name" value="FAD_binding_4"/>
    <property type="match status" value="1"/>
</dbReference>
<dbReference type="GO" id="GO:0071555">
    <property type="term" value="P:cell wall organization"/>
    <property type="evidence" value="ECO:0007669"/>
    <property type="project" value="UniProtKB-KW"/>
</dbReference>
<dbReference type="NCBIfam" id="NF000755">
    <property type="entry name" value="PRK00046.1"/>
    <property type="match status" value="1"/>
</dbReference>
<dbReference type="AlphaFoldDB" id="A0A1G2NFG8"/>
<comment type="pathway">
    <text evidence="4 16">Cell wall biogenesis; peptidoglycan biosynthesis.</text>
</comment>
<dbReference type="InterPro" id="IPR016166">
    <property type="entry name" value="FAD-bd_PCMH"/>
</dbReference>
<dbReference type="InterPro" id="IPR016169">
    <property type="entry name" value="FAD-bd_PCMH_sub2"/>
</dbReference>
<dbReference type="InterPro" id="IPR003170">
    <property type="entry name" value="MurB"/>
</dbReference>
<dbReference type="Gene3D" id="3.30.465.10">
    <property type="match status" value="1"/>
</dbReference>
<evidence type="ECO:0000313" key="19">
    <source>
        <dbReference type="Proteomes" id="UP000177797"/>
    </source>
</evidence>
<dbReference type="Proteomes" id="UP000177797">
    <property type="component" value="Unassembled WGS sequence"/>
</dbReference>
<comment type="caution">
    <text evidence="18">The sequence shown here is derived from an EMBL/GenBank/DDBJ whole genome shotgun (WGS) entry which is preliminary data.</text>
</comment>
<dbReference type="EMBL" id="MHSA01000007">
    <property type="protein sequence ID" value="OHA34806.1"/>
    <property type="molecule type" value="Genomic_DNA"/>
</dbReference>
<comment type="similarity">
    <text evidence="16">Belongs to the MurB family.</text>
</comment>
<keyword evidence="9 16" id="KW-0521">NADP</keyword>
<dbReference type="GO" id="GO:0008360">
    <property type="term" value="P:regulation of cell shape"/>
    <property type="evidence" value="ECO:0007669"/>
    <property type="project" value="UniProtKB-KW"/>
</dbReference>